<dbReference type="OrthoDB" id="10502363at2759"/>
<keyword evidence="3" id="KW-1185">Reference proteome</keyword>
<dbReference type="EMBL" id="JAEUBE010000487">
    <property type="protein sequence ID" value="KAH3661201.1"/>
    <property type="molecule type" value="Genomic_DNA"/>
</dbReference>
<keyword evidence="1" id="KW-0732">Signal</keyword>
<reference evidence="2" key="1">
    <citation type="journal article" date="2021" name="Open Biol.">
        <title>Shared evolutionary footprints suggest mitochondrial oxidative damage underlies multiple complex I losses in fungi.</title>
        <authorList>
            <person name="Schikora-Tamarit M.A."/>
            <person name="Marcet-Houben M."/>
            <person name="Nosek J."/>
            <person name="Gabaldon T."/>
        </authorList>
    </citation>
    <scope>NUCLEOTIDE SEQUENCE</scope>
    <source>
        <strain evidence="2">CBS6075</strain>
    </source>
</reference>
<gene>
    <name evidence="2" type="ORF">OGAPHI_006608</name>
</gene>
<evidence type="ECO:0000313" key="3">
    <source>
        <dbReference type="Proteomes" id="UP000769157"/>
    </source>
</evidence>
<proteinExistence type="predicted"/>
<accession>A0A9P8T096</accession>
<dbReference type="Proteomes" id="UP000769157">
    <property type="component" value="Unassembled WGS sequence"/>
</dbReference>
<dbReference type="RefSeq" id="XP_046058325.1">
    <property type="nucleotide sequence ID" value="XM_046207912.1"/>
</dbReference>
<evidence type="ECO:0000256" key="1">
    <source>
        <dbReference type="SAM" id="SignalP"/>
    </source>
</evidence>
<dbReference type="AlphaFoldDB" id="A0A9P8T096"/>
<protein>
    <submittedName>
        <fullName evidence="2">Uncharacterized protein</fullName>
    </submittedName>
</protein>
<sequence>MNWFSVLLIYSTLYISSVLWNVNLASVDGFNDSVRVLTSNSASNRLSSTKDLLGNRSEVLTERLFSHGSGNLPDLFKLNVTGVLHVLLLLSVSRWLLQSSDHQRGGRWHNRGLSLSVLDSQLHSNLDTLELGSGLGNIFTNLLWGKTKRTDLWGKSGRGSHFTTNGSQVDEFHFVRVELWRHVKRVW</sequence>
<feature type="signal peptide" evidence="1">
    <location>
        <begin position="1"/>
        <end position="29"/>
    </location>
</feature>
<feature type="chain" id="PRO_5040486689" evidence="1">
    <location>
        <begin position="30"/>
        <end position="187"/>
    </location>
</feature>
<organism evidence="2 3">
    <name type="scientific">Ogataea philodendri</name>
    <dbReference type="NCBI Taxonomy" id="1378263"/>
    <lineage>
        <taxon>Eukaryota</taxon>
        <taxon>Fungi</taxon>
        <taxon>Dikarya</taxon>
        <taxon>Ascomycota</taxon>
        <taxon>Saccharomycotina</taxon>
        <taxon>Pichiomycetes</taxon>
        <taxon>Pichiales</taxon>
        <taxon>Pichiaceae</taxon>
        <taxon>Ogataea</taxon>
    </lineage>
</organism>
<comment type="caution">
    <text evidence="2">The sequence shown here is derived from an EMBL/GenBank/DDBJ whole genome shotgun (WGS) entry which is preliminary data.</text>
</comment>
<evidence type="ECO:0000313" key="2">
    <source>
        <dbReference type="EMBL" id="KAH3661201.1"/>
    </source>
</evidence>
<reference evidence="2" key="2">
    <citation type="submission" date="2021-01" db="EMBL/GenBank/DDBJ databases">
        <authorList>
            <person name="Schikora-Tamarit M.A."/>
        </authorList>
    </citation>
    <scope>NUCLEOTIDE SEQUENCE</scope>
    <source>
        <strain evidence="2">CBS6075</strain>
    </source>
</reference>
<name>A0A9P8T096_9ASCO</name>
<dbReference type="GeneID" id="70238572"/>